<protein>
    <recommendedName>
        <fullName evidence="5">Dihydroneopterin triphosphate 2'-epimerase</fullName>
        <ecNumber evidence="4">5.1.99.7</ecNumber>
    </recommendedName>
    <alternativeName>
        <fullName evidence="6">D-erythro-7,8-dihydroneopterin triphosphate epimerase</fullName>
    </alternativeName>
</protein>
<dbReference type="AlphaFoldDB" id="A0A3R9FNR0"/>
<sequence length="125" mass="14172">MIHNAIINITNLRLRTFIGFNEDEKQKQQDIIINVEIHYLANSMCLSDNVDNALNYKTICKNIIHHVENGRFLLLEKLTSDVLGLCVDNPVVSFAKVTIDKPHALRFADSVSLTLSYSNEENKGD</sequence>
<proteinExistence type="inferred from homology"/>
<evidence type="ECO:0000313" key="9">
    <source>
        <dbReference type="EMBL" id="RSD32314.1"/>
    </source>
</evidence>
<evidence type="ECO:0000256" key="3">
    <source>
        <dbReference type="ARBA" id="ARBA00043806"/>
    </source>
</evidence>
<evidence type="ECO:0000313" key="8">
    <source>
        <dbReference type="EMBL" id="NOH70887.1"/>
    </source>
</evidence>
<dbReference type="NCBIfam" id="NF008418">
    <property type="entry name" value="PRK11245.1"/>
    <property type="match status" value="1"/>
</dbReference>
<dbReference type="NCBIfam" id="TIGR00526">
    <property type="entry name" value="folB_dom"/>
    <property type="match status" value="1"/>
</dbReference>
<dbReference type="EMBL" id="VTXC01000011">
    <property type="protein sequence ID" value="NOH70887.1"/>
    <property type="molecule type" value="Genomic_DNA"/>
</dbReference>
<evidence type="ECO:0000256" key="2">
    <source>
        <dbReference type="ARBA" id="ARBA00023235"/>
    </source>
</evidence>
<dbReference type="PANTHER" id="PTHR42844">
    <property type="entry name" value="DIHYDRONEOPTERIN ALDOLASE 1-RELATED"/>
    <property type="match status" value="1"/>
</dbReference>
<evidence type="ECO:0000256" key="6">
    <source>
        <dbReference type="ARBA" id="ARBA00044306"/>
    </source>
</evidence>
<keyword evidence="2 9" id="KW-0413">Isomerase</keyword>
<organism evidence="9 10">
    <name type="scientific">Vibrio pectenicida</name>
    <dbReference type="NCBI Taxonomy" id="62763"/>
    <lineage>
        <taxon>Bacteria</taxon>
        <taxon>Pseudomonadati</taxon>
        <taxon>Pseudomonadota</taxon>
        <taxon>Gammaproteobacteria</taxon>
        <taxon>Vibrionales</taxon>
        <taxon>Vibrionaceae</taxon>
        <taxon>Vibrio</taxon>
    </lineage>
</organism>
<dbReference type="GO" id="GO:0006760">
    <property type="term" value="P:folic acid-containing compound metabolic process"/>
    <property type="evidence" value="ECO:0007669"/>
    <property type="project" value="InterPro"/>
</dbReference>
<dbReference type="InterPro" id="IPR006156">
    <property type="entry name" value="Dihydroneopterin_aldolase"/>
</dbReference>
<dbReference type="InterPro" id="IPR006157">
    <property type="entry name" value="FolB_dom"/>
</dbReference>
<reference evidence="9 10" key="1">
    <citation type="submission" date="2018-12" db="EMBL/GenBank/DDBJ databases">
        <title>Genomic taxonomy of the Vibrionaceae family.</title>
        <authorList>
            <person name="Gomez-Gil B."/>
            <person name="Enciso-Ibarra K."/>
        </authorList>
    </citation>
    <scope>NUCLEOTIDE SEQUENCE [LARGE SCALE GENOMIC DNA]</scope>
    <source>
        <strain evidence="9 10">CAIM 594</strain>
    </source>
</reference>
<gene>
    <name evidence="8" type="primary">folX</name>
    <name evidence="9" type="ORF">EJA03_04065</name>
    <name evidence="8" type="ORF">F0225_05960</name>
</gene>
<dbReference type="PANTHER" id="PTHR42844:SF10">
    <property type="entry name" value="DIHYDRONEOPTERIN TRIPHOSPHATE 2'-EPIMERASE"/>
    <property type="match status" value="1"/>
</dbReference>
<dbReference type="Proteomes" id="UP000565719">
    <property type="component" value="Unassembled WGS sequence"/>
</dbReference>
<dbReference type="GO" id="GO:0004150">
    <property type="term" value="F:dihydroneopterin aldolase activity"/>
    <property type="evidence" value="ECO:0007669"/>
    <property type="project" value="InterPro"/>
</dbReference>
<dbReference type="EC" id="5.1.99.7" evidence="4"/>
<comment type="similarity">
    <text evidence="1">Belongs to the DHNA family.</text>
</comment>
<evidence type="ECO:0000313" key="11">
    <source>
        <dbReference type="Proteomes" id="UP000565719"/>
    </source>
</evidence>
<dbReference type="RefSeq" id="WP_125319967.1">
    <property type="nucleotide sequence ID" value="NZ_AP024890.1"/>
</dbReference>
<comment type="caution">
    <text evidence="9">The sequence shown here is derived from an EMBL/GenBank/DDBJ whole genome shotgun (WGS) entry which is preliminary data.</text>
</comment>
<keyword evidence="10" id="KW-1185">Reference proteome</keyword>
<dbReference type="Proteomes" id="UP000269041">
    <property type="component" value="Unassembled WGS sequence"/>
</dbReference>
<evidence type="ECO:0000256" key="5">
    <source>
        <dbReference type="ARBA" id="ARBA00044197"/>
    </source>
</evidence>
<accession>A0A3R9FNR0</accession>
<evidence type="ECO:0000256" key="4">
    <source>
        <dbReference type="ARBA" id="ARBA00044039"/>
    </source>
</evidence>
<reference evidence="8 11" key="2">
    <citation type="submission" date="2019-09" db="EMBL/GenBank/DDBJ databases">
        <title>Draft genome sequencing and comparative genomics of hatchery-associated Vibrios.</title>
        <authorList>
            <person name="Kehlet-Delgado H."/>
            <person name="Mueller R.S."/>
        </authorList>
    </citation>
    <scope>NUCLEOTIDE SEQUENCE [LARGE SCALE GENOMIC DNA]</scope>
    <source>
        <strain evidence="8 11">99-46-Y</strain>
    </source>
</reference>
<dbReference type="GO" id="GO:0005829">
    <property type="term" value="C:cytosol"/>
    <property type="evidence" value="ECO:0007669"/>
    <property type="project" value="TreeGrafter"/>
</dbReference>
<feature type="domain" description="Dihydroneopterin aldolase/epimerase" evidence="7">
    <location>
        <begin position="7"/>
        <end position="117"/>
    </location>
</feature>
<dbReference type="SUPFAM" id="SSF55620">
    <property type="entry name" value="Tetrahydrobiopterin biosynthesis enzymes-like"/>
    <property type="match status" value="1"/>
</dbReference>
<comment type="catalytic activity">
    <reaction evidence="3">
        <text>7,8-dihydroneopterin 3'-triphosphate = 7,8-dihydromonapterin 3'-triphosphate</text>
        <dbReference type="Rhea" id="RHEA:28346"/>
        <dbReference type="ChEBI" id="CHEBI:58462"/>
        <dbReference type="ChEBI" id="CHEBI:61186"/>
        <dbReference type="EC" id="5.1.99.7"/>
    </reaction>
</comment>
<dbReference type="Pfam" id="PF02152">
    <property type="entry name" value="FolB"/>
    <property type="match status" value="1"/>
</dbReference>
<evidence type="ECO:0000256" key="1">
    <source>
        <dbReference type="ARBA" id="ARBA00005708"/>
    </source>
</evidence>
<dbReference type="Gene3D" id="3.30.1130.10">
    <property type="match status" value="1"/>
</dbReference>
<dbReference type="GO" id="GO:0008719">
    <property type="term" value="F:dihydroneopterin triphosphate 2'-epimerase activity"/>
    <property type="evidence" value="ECO:0007669"/>
    <property type="project" value="UniProtKB-EC"/>
</dbReference>
<evidence type="ECO:0000313" key="10">
    <source>
        <dbReference type="Proteomes" id="UP000269041"/>
    </source>
</evidence>
<dbReference type="InterPro" id="IPR043133">
    <property type="entry name" value="GTP-CH-I_C/QueF"/>
</dbReference>
<dbReference type="SMART" id="SM00905">
    <property type="entry name" value="FolB"/>
    <property type="match status" value="1"/>
</dbReference>
<dbReference type="OrthoDB" id="9810587at2"/>
<name>A0A3R9FNR0_9VIBR</name>
<dbReference type="EMBL" id="RSFA01000011">
    <property type="protein sequence ID" value="RSD32314.1"/>
    <property type="molecule type" value="Genomic_DNA"/>
</dbReference>
<evidence type="ECO:0000259" key="7">
    <source>
        <dbReference type="SMART" id="SM00905"/>
    </source>
</evidence>